<keyword evidence="2" id="KW-1185">Reference proteome</keyword>
<dbReference type="Proteomes" id="UP001283361">
    <property type="component" value="Unassembled WGS sequence"/>
</dbReference>
<reference evidence="1" key="1">
    <citation type="journal article" date="2023" name="G3 (Bethesda)">
        <title>A reference genome for the long-term kleptoplast-retaining sea slug Elysia crispata morphotype clarki.</title>
        <authorList>
            <person name="Eastman K.E."/>
            <person name="Pendleton A.L."/>
            <person name="Shaikh M.A."/>
            <person name="Suttiyut T."/>
            <person name="Ogas R."/>
            <person name="Tomko P."/>
            <person name="Gavelis G."/>
            <person name="Widhalm J.R."/>
            <person name="Wisecaver J.H."/>
        </authorList>
    </citation>
    <scope>NUCLEOTIDE SEQUENCE</scope>
    <source>
        <strain evidence="1">ECLA1</strain>
    </source>
</reference>
<sequence>MSSVLEDDVSANLSWNKFALDKVVETPRELASLALDMETFREKKNQPFKIYAKWHEEYCQRTITTRPETSDAQHNANAHVGITVRTKPYKLRKTFLPESVDSDKDTRVSTYIVEGENHDLTVTYDGSSVVTRRMAPRSMMFRVALCPFDPPRLGHCQGPNSSYNLISISSDLDLAPLWCCVFFSRLAGLVPADKKISSDPMYLNLSQDLPELELYRTAKTEDTLKLGPGRVSPLCRLLHRHICQDLHKQFI</sequence>
<dbReference type="AlphaFoldDB" id="A0AAE1B1W2"/>
<evidence type="ECO:0000313" key="2">
    <source>
        <dbReference type="Proteomes" id="UP001283361"/>
    </source>
</evidence>
<dbReference type="EMBL" id="JAWDGP010000699">
    <property type="protein sequence ID" value="KAK3798309.1"/>
    <property type="molecule type" value="Genomic_DNA"/>
</dbReference>
<name>A0AAE1B1W2_9GAST</name>
<proteinExistence type="predicted"/>
<accession>A0AAE1B1W2</accession>
<organism evidence="1 2">
    <name type="scientific">Elysia crispata</name>
    <name type="common">lettuce slug</name>
    <dbReference type="NCBI Taxonomy" id="231223"/>
    <lineage>
        <taxon>Eukaryota</taxon>
        <taxon>Metazoa</taxon>
        <taxon>Spiralia</taxon>
        <taxon>Lophotrochozoa</taxon>
        <taxon>Mollusca</taxon>
        <taxon>Gastropoda</taxon>
        <taxon>Heterobranchia</taxon>
        <taxon>Euthyneura</taxon>
        <taxon>Panpulmonata</taxon>
        <taxon>Sacoglossa</taxon>
        <taxon>Placobranchoidea</taxon>
        <taxon>Plakobranchidae</taxon>
        <taxon>Elysia</taxon>
    </lineage>
</organism>
<evidence type="ECO:0000313" key="1">
    <source>
        <dbReference type="EMBL" id="KAK3798309.1"/>
    </source>
</evidence>
<protein>
    <submittedName>
        <fullName evidence="1">Uncharacterized protein</fullName>
    </submittedName>
</protein>
<gene>
    <name evidence="1" type="ORF">RRG08_007790</name>
</gene>
<comment type="caution">
    <text evidence="1">The sequence shown here is derived from an EMBL/GenBank/DDBJ whole genome shotgun (WGS) entry which is preliminary data.</text>
</comment>